<comment type="catalytic activity">
    <reaction evidence="12">
        <text>L-tyrosyl-[protein] + ATP = O-phospho-L-tyrosyl-[protein] + ADP + H(+)</text>
        <dbReference type="Rhea" id="RHEA:10596"/>
        <dbReference type="Rhea" id="RHEA-COMP:10136"/>
        <dbReference type="Rhea" id="RHEA-COMP:20101"/>
        <dbReference type="ChEBI" id="CHEBI:15378"/>
        <dbReference type="ChEBI" id="CHEBI:30616"/>
        <dbReference type="ChEBI" id="CHEBI:46858"/>
        <dbReference type="ChEBI" id="CHEBI:61978"/>
        <dbReference type="ChEBI" id="CHEBI:456216"/>
        <dbReference type="EC" id="2.7.12.2"/>
    </reaction>
</comment>
<dbReference type="Ensembl" id="ENSLACT00000015313.1">
    <property type="protein sequence ID" value="ENSLACP00000015207.1"/>
    <property type="gene ID" value="ENSLACG00000013388.1"/>
</dbReference>
<keyword evidence="5" id="KW-0418">Kinase</keyword>
<feature type="region of interest" description="Disordered" evidence="14">
    <location>
        <begin position="63"/>
        <end position="90"/>
    </location>
</feature>
<dbReference type="FunCoup" id="H3AZY6">
    <property type="interactions" value="3443"/>
</dbReference>
<dbReference type="InterPro" id="IPR008271">
    <property type="entry name" value="Ser/Thr_kinase_AS"/>
</dbReference>
<keyword evidence="4" id="KW-0547">Nucleotide-binding</keyword>
<dbReference type="EMBL" id="AFYH01128343">
    <property type="status" value="NOT_ANNOTATED_CDS"/>
    <property type="molecule type" value="Genomic_DNA"/>
</dbReference>
<evidence type="ECO:0000256" key="11">
    <source>
        <dbReference type="ARBA" id="ARBA00049299"/>
    </source>
</evidence>
<evidence type="ECO:0000256" key="3">
    <source>
        <dbReference type="ARBA" id="ARBA00022679"/>
    </source>
</evidence>
<dbReference type="GO" id="GO:1902531">
    <property type="term" value="P:regulation of intracellular signal transduction"/>
    <property type="evidence" value="ECO:0007669"/>
    <property type="project" value="UniProtKB-ARBA"/>
</dbReference>
<feature type="coiled-coil region" evidence="13">
    <location>
        <begin position="3"/>
        <end position="30"/>
    </location>
</feature>
<dbReference type="InterPro" id="IPR011009">
    <property type="entry name" value="Kinase-like_dom_sf"/>
</dbReference>
<dbReference type="GO" id="GO:0004708">
    <property type="term" value="F:MAP kinase kinase activity"/>
    <property type="evidence" value="ECO:0007669"/>
    <property type="project" value="UniProtKB-EC"/>
</dbReference>
<gene>
    <name evidence="16" type="primary">MAP2K7</name>
</gene>
<dbReference type="STRING" id="7897.ENSLACP00000015207"/>
<dbReference type="HOGENOM" id="CLU_000288_63_23_1"/>
<dbReference type="InterPro" id="IPR052468">
    <property type="entry name" value="Dual_spec_MAPK_kinase"/>
</dbReference>
<evidence type="ECO:0000256" key="6">
    <source>
        <dbReference type="ARBA" id="ARBA00022840"/>
    </source>
</evidence>
<evidence type="ECO:0000256" key="13">
    <source>
        <dbReference type="SAM" id="Coils"/>
    </source>
</evidence>
<evidence type="ECO:0000256" key="14">
    <source>
        <dbReference type="SAM" id="MobiDB-lite"/>
    </source>
</evidence>
<keyword evidence="3" id="KW-0808">Transferase</keyword>
<dbReference type="PANTHER" id="PTHR47238">
    <property type="entry name" value="MITOGEN-ACTIVATED PROTEIN KINASE KINASE 5"/>
    <property type="match status" value="1"/>
</dbReference>
<dbReference type="EMBL" id="AFYH01128340">
    <property type="status" value="NOT_ANNOTATED_CDS"/>
    <property type="molecule type" value="Genomic_DNA"/>
</dbReference>
<dbReference type="Gene3D" id="3.30.200.20">
    <property type="entry name" value="Phosphorylase Kinase, domain 1"/>
    <property type="match status" value="1"/>
</dbReference>
<dbReference type="eggNOG" id="KOG0983">
    <property type="taxonomic scope" value="Eukaryota"/>
</dbReference>
<dbReference type="EMBL" id="AFYH01128335">
    <property type="status" value="NOT_ANNOTATED_CDS"/>
    <property type="molecule type" value="Genomic_DNA"/>
</dbReference>
<dbReference type="Gene3D" id="1.10.510.10">
    <property type="entry name" value="Transferase(Phosphotransferase) domain 1"/>
    <property type="match status" value="1"/>
</dbReference>
<feature type="domain" description="Protein kinase" evidence="15">
    <location>
        <begin position="137"/>
        <end position="399"/>
    </location>
</feature>
<comment type="catalytic activity">
    <reaction evidence="11">
        <text>L-threonyl-[protein] + ATP = O-phospho-L-threonyl-[protein] + ADP + H(+)</text>
        <dbReference type="Rhea" id="RHEA:46608"/>
        <dbReference type="Rhea" id="RHEA-COMP:11060"/>
        <dbReference type="Rhea" id="RHEA-COMP:11605"/>
        <dbReference type="ChEBI" id="CHEBI:15378"/>
        <dbReference type="ChEBI" id="CHEBI:30013"/>
        <dbReference type="ChEBI" id="CHEBI:30616"/>
        <dbReference type="ChEBI" id="CHEBI:61977"/>
        <dbReference type="ChEBI" id="CHEBI:456216"/>
        <dbReference type="EC" id="2.7.12.2"/>
    </reaction>
</comment>
<protein>
    <recommendedName>
        <fullName evidence="9">mitogen-activated protein kinase kinase</fullName>
        <ecNumber evidence="9">2.7.12.2</ecNumber>
    </recommendedName>
</protein>
<keyword evidence="7" id="KW-0829">Tyrosine-protein kinase</keyword>
<evidence type="ECO:0000256" key="2">
    <source>
        <dbReference type="ARBA" id="ARBA00022553"/>
    </source>
</evidence>
<dbReference type="OMA" id="NVWICME"/>
<dbReference type="Bgee" id="ENSLACG00000013388">
    <property type="expression patterns" value="Expressed in mesonephros and 5 other cell types or tissues"/>
</dbReference>
<dbReference type="InParanoid" id="H3AZY6"/>
<reference evidence="17" key="1">
    <citation type="submission" date="2011-08" db="EMBL/GenBank/DDBJ databases">
        <title>The draft genome of Latimeria chalumnae.</title>
        <authorList>
            <person name="Di Palma F."/>
            <person name="Alfoldi J."/>
            <person name="Johnson J."/>
            <person name="Berlin A."/>
            <person name="Gnerre S."/>
            <person name="Jaffe D."/>
            <person name="MacCallum I."/>
            <person name="Young S."/>
            <person name="Walker B.J."/>
            <person name="Lander E."/>
            <person name="Lindblad-Toh K."/>
        </authorList>
    </citation>
    <scope>NUCLEOTIDE SEQUENCE [LARGE SCALE GENOMIC DNA]</scope>
    <source>
        <strain evidence="17">Wild caught</strain>
    </source>
</reference>
<dbReference type="AlphaFoldDB" id="H3AZY6"/>
<dbReference type="PANTHER" id="PTHR47238:SF2">
    <property type="entry name" value="DUAL SPECIFICITY MITOGEN-ACTIVATED PROTEIN KINASE KINASE HEMIPTEROUS"/>
    <property type="match status" value="1"/>
</dbReference>
<proteinExistence type="inferred from homology"/>
<dbReference type="EC" id="2.7.12.2" evidence="9"/>
<dbReference type="EMBL" id="AFYH01128337">
    <property type="status" value="NOT_ANNOTATED_CDS"/>
    <property type="molecule type" value="Genomic_DNA"/>
</dbReference>
<comment type="catalytic activity">
    <reaction evidence="10">
        <text>L-seryl-[protein] + ATP = O-phospho-L-seryl-[protein] + ADP + H(+)</text>
        <dbReference type="Rhea" id="RHEA:17989"/>
        <dbReference type="Rhea" id="RHEA-COMP:9863"/>
        <dbReference type="Rhea" id="RHEA-COMP:11604"/>
        <dbReference type="ChEBI" id="CHEBI:15378"/>
        <dbReference type="ChEBI" id="CHEBI:29999"/>
        <dbReference type="ChEBI" id="CHEBI:30616"/>
        <dbReference type="ChEBI" id="CHEBI:83421"/>
        <dbReference type="ChEBI" id="CHEBI:456216"/>
        <dbReference type="EC" id="2.7.12.2"/>
    </reaction>
</comment>
<dbReference type="FunFam" id="3.30.200.20:FF:000040">
    <property type="entry name" value="Dual specificity mitogen-activated protein kinase kinase"/>
    <property type="match status" value="1"/>
</dbReference>
<comment type="similarity">
    <text evidence="8">Belongs to the protein kinase superfamily. STE Ser/Thr protein kinase family. MAP kinase kinase subfamily.</text>
</comment>
<dbReference type="EMBL" id="AFYH01128342">
    <property type="status" value="NOT_ANNOTATED_CDS"/>
    <property type="molecule type" value="Genomic_DNA"/>
</dbReference>
<evidence type="ECO:0000256" key="9">
    <source>
        <dbReference type="ARBA" id="ARBA00038999"/>
    </source>
</evidence>
<dbReference type="EMBL" id="AFYH01128339">
    <property type="status" value="NOT_ANNOTATED_CDS"/>
    <property type="molecule type" value="Genomic_DNA"/>
</dbReference>
<organism evidence="16 17">
    <name type="scientific">Latimeria chalumnae</name>
    <name type="common">Coelacanth</name>
    <dbReference type="NCBI Taxonomy" id="7897"/>
    <lineage>
        <taxon>Eukaryota</taxon>
        <taxon>Metazoa</taxon>
        <taxon>Chordata</taxon>
        <taxon>Craniata</taxon>
        <taxon>Vertebrata</taxon>
        <taxon>Euteleostomi</taxon>
        <taxon>Coelacanthiformes</taxon>
        <taxon>Coelacanthidae</taxon>
        <taxon>Latimeria</taxon>
    </lineage>
</organism>
<dbReference type="CDD" id="cd06618">
    <property type="entry name" value="PKc_MKK7"/>
    <property type="match status" value="1"/>
</dbReference>
<dbReference type="GO" id="GO:0001756">
    <property type="term" value="P:somitogenesis"/>
    <property type="evidence" value="ECO:0007669"/>
    <property type="project" value="Ensembl"/>
</dbReference>
<sequence>MAASSLEQKLSRLEAKLKQENREAQRRIDLNLDISPRRPRPIIVITLSPAPAPSQRAALQLPLANDGGSRSSSSESSPQHHPQPCRPRHMLSLPQSSFLMQKSMESIEIDQKLQEIMKQTGYLTIGGQRYQAEISDLENLGEIGSGTCGQVWKMRFKKTRHIIAVKQMRRSGNKEENKRILMDLDVVLKSHDCPYIVQCYGTFITNTDVFIAMELMGTCAEKLKKRIQGPIPERILGKMTVAIVKALFYLKEKHGVIHRDVKPSNILLDERGQIKLCDFGISGRLVDSKAKTRSAGCAAYMAVSKLGVYKQSKYSHIKVGKDLVVEGISHLVELATGQFPYKNCKTDFEVLTKVLQEDPPLLPNHMGFSIDFQSFVKDCLTKDHRKRPKYNKLLEHNFIKRYETLEVDVASWFKDVMAKTESPRTSSILSQHHLPFFTR</sequence>
<dbReference type="EMBL" id="AFYH01128344">
    <property type="status" value="NOT_ANNOTATED_CDS"/>
    <property type="molecule type" value="Genomic_DNA"/>
</dbReference>
<dbReference type="EMBL" id="AFYH01128336">
    <property type="status" value="NOT_ANNOTATED_CDS"/>
    <property type="molecule type" value="Genomic_DNA"/>
</dbReference>
<keyword evidence="2" id="KW-0597">Phosphoprotein</keyword>
<dbReference type="GeneTree" id="ENSGT00940000158914"/>
<evidence type="ECO:0000256" key="5">
    <source>
        <dbReference type="ARBA" id="ARBA00022777"/>
    </source>
</evidence>
<reference evidence="16" key="3">
    <citation type="submission" date="2025-09" db="UniProtKB">
        <authorList>
            <consortium name="Ensembl"/>
        </authorList>
    </citation>
    <scope>IDENTIFICATION</scope>
</reference>
<dbReference type="SUPFAM" id="SSF56112">
    <property type="entry name" value="Protein kinase-like (PK-like)"/>
    <property type="match status" value="1"/>
</dbReference>
<dbReference type="InterPro" id="IPR000719">
    <property type="entry name" value="Prot_kinase_dom"/>
</dbReference>
<accession>H3AZY6</accession>
<name>H3AZY6_LATCH</name>
<dbReference type="EMBL" id="AFYH01128338">
    <property type="status" value="NOT_ANNOTATED_CDS"/>
    <property type="molecule type" value="Genomic_DNA"/>
</dbReference>
<keyword evidence="17" id="KW-1185">Reference proteome</keyword>
<dbReference type="GO" id="GO:0004713">
    <property type="term" value="F:protein tyrosine kinase activity"/>
    <property type="evidence" value="ECO:0007669"/>
    <property type="project" value="UniProtKB-KW"/>
</dbReference>
<reference evidence="16" key="2">
    <citation type="submission" date="2025-08" db="UniProtKB">
        <authorList>
            <consortium name="Ensembl"/>
        </authorList>
    </citation>
    <scope>IDENTIFICATION</scope>
</reference>
<evidence type="ECO:0000256" key="4">
    <source>
        <dbReference type="ARBA" id="ARBA00022741"/>
    </source>
</evidence>
<evidence type="ECO:0000259" key="15">
    <source>
        <dbReference type="PROSITE" id="PS50011"/>
    </source>
</evidence>
<dbReference type="Pfam" id="PF00069">
    <property type="entry name" value="Pkinase"/>
    <property type="match status" value="1"/>
</dbReference>
<dbReference type="SMART" id="SM00220">
    <property type="entry name" value="S_TKc"/>
    <property type="match status" value="1"/>
</dbReference>
<evidence type="ECO:0000256" key="10">
    <source>
        <dbReference type="ARBA" id="ARBA00049014"/>
    </source>
</evidence>
<evidence type="ECO:0000256" key="1">
    <source>
        <dbReference type="ARBA" id="ARBA00022527"/>
    </source>
</evidence>
<dbReference type="PROSITE" id="PS00108">
    <property type="entry name" value="PROTEIN_KINASE_ST"/>
    <property type="match status" value="1"/>
</dbReference>
<keyword evidence="1" id="KW-0723">Serine/threonine-protein kinase</keyword>
<dbReference type="GO" id="GO:0005524">
    <property type="term" value="F:ATP binding"/>
    <property type="evidence" value="ECO:0007669"/>
    <property type="project" value="UniProtKB-KW"/>
</dbReference>
<feature type="compositionally biased region" description="Low complexity" evidence="14">
    <location>
        <begin position="69"/>
        <end position="82"/>
    </location>
</feature>
<dbReference type="EMBL" id="AFYH01128341">
    <property type="status" value="NOT_ANNOTATED_CDS"/>
    <property type="molecule type" value="Genomic_DNA"/>
</dbReference>
<keyword evidence="6" id="KW-0067">ATP-binding</keyword>
<dbReference type="Proteomes" id="UP000008672">
    <property type="component" value="Unassembled WGS sequence"/>
</dbReference>
<evidence type="ECO:0000256" key="12">
    <source>
        <dbReference type="ARBA" id="ARBA00051693"/>
    </source>
</evidence>
<evidence type="ECO:0000313" key="17">
    <source>
        <dbReference type="Proteomes" id="UP000008672"/>
    </source>
</evidence>
<dbReference type="GO" id="GO:0004674">
    <property type="term" value="F:protein serine/threonine kinase activity"/>
    <property type="evidence" value="ECO:0007669"/>
    <property type="project" value="UniProtKB-KW"/>
</dbReference>
<evidence type="ECO:0000313" key="16">
    <source>
        <dbReference type="Ensembl" id="ENSLACP00000015207.1"/>
    </source>
</evidence>
<evidence type="ECO:0000256" key="7">
    <source>
        <dbReference type="ARBA" id="ARBA00023137"/>
    </source>
</evidence>
<dbReference type="GO" id="GO:0006950">
    <property type="term" value="P:response to stress"/>
    <property type="evidence" value="ECO:0007669"/>
    <property type="project" value="UniProtKB-ARBA"/>
</dbReference>
<dbReference type="PROSITE" id="PS50011">
    <property type="entry name" value="PROTEIN_KINASE_DOM"/>
    <property type="match status" value="1"/>
</dbReference>
<keyword evidence="13" id="KW-0175">Coiled coil</keyword>
<evidence type="ECO:0000256" key="8">
    <source>
        <dbReference type="ARBA" id="ARBA00038035"/>
    </source>
</evidence>